<dbReference type="EMBL" id="UFAJ01000623">
    <property type="protein sequence ID" value="SSD61251.1"/>
    <property type="molecule type" value="Genomic_DNA"/>
</dbReference>
<evidence type="ECO:0000256" key="3">
    <source>
        <dbReference type="ARBA" id="ARBA00005467"/>
    </source>
</evidence>
<evidence type="ECO:0000256" key="2">
    <source>
        <dbReference type="ARBA" id="ARBA00004653"/>
    </source>
</evidence>
<keyword evidence="6 8" id="KW-1133">Transmembrane helix</keyword>
<dbReference type="PANTHER" id="PTHR13019:SF7">
    <property type="entry name" value="GOLGI APPARATUS MEMBRANE PROTEIN TVP23"/>
    <property type="match status" value="1"/>
</dbReference>
<evidence type="ECO:0000313" key="10">
    <source>
        <dbReference type="Proteomes" id="UP000262825"/>
    </source>
</evidence>
<evidence type="ECO:0000256" key="8">
    <source>
        <dbReference type="RuleBase" id="RU361206"/>
    </source>
</evidence>
<gene>
    <name evidence="9" type="ORF">SCODWIG_03012</name>
</gene>
<evidence type="ECO:0000313" key="9">
    <source>
        <dbReference type="EMBL" id="SSD61251.1"/>
    </source>
</evidence>
<evidence type="ECO:0000256" key="1">
    <source>
        <dbReference type="ARBA" id="ARBA00003246"/>
    </source>
</evidence>
<dbReference type="OrthoDB" id="2151161at2759"/>
<dbReference type="GO" id="GO:0016192">
    <property type="term" value="P:vesicle-mediated transport"/>
    <property type="evidence" value="ECO:0007669"/>
    <property type="project" value="TreeGrafter"/>
</dbReference>
<evidence type="ECO:0000256" key="6">
    <source>
        <dbReference type="ARBA" id="ARBA00022989"/>
    </source>
</evidence>
<sequence>MEHIKNFYNTILKSAHPITTVLHLLFKVLPLFFYFVGGFLFHQSFTTQFITVVLLLSLDFYYTKNISGRKLVQLRWWYDDTKSPPFNIESYKQYPETTATTVINPIDDKLFWLGLYASFGTWCVLSFICFLKFEIFYLVLVVIGIVLNFWNCYGFRTCWKFNPNSTNASGVFDGIVNLSNTVTNIFSRFGAAGNGISTSAFTTLFQRQ</sequence>
<dbReference type="VEuPathDB" id="FungiDB:SCODWIG_03012"/>
<dbReference type="InterPro" id="IPR008564">
    <property type="entry name" value="TVP23-like"/>
</dbReference>
<evidence type="ECO:0000256" key="7">
    <source>
        <dbReference type="ARBA" id="ARBA00023136"/>
    </source>
</evidence>
<dbReference type="Proteomes" id="UP000262825">
    <property type="component" value="Unassembled WGS sequence"/>
</dbReference>
<keyword evidence="7 8" id="KW-0472">Membrane</keyword>
<dbReference type="AlphaFoldDB" id="A0A376B9F4"/>
<feature type="transmembrane region" description="Helical" evidence="8">
    <location>
        <begin position="110"/>
        <end position="129"/>
    </location>
</feature>
<feature type="transmembrane region" description="Helical" evidence="8">
    <location>
        <begin position="135"/>
        <end position="153"/>
    </location>
</feature>
<protein>
    <recommendedName>
        <fullName evidence="4 8">Golgi apparatus membrane protein TVP23</fullName>
    </recommendedName>
</protein>
<dbReference type="GO" id="GO:0000139">
    <property type="term" value="C:Golgi membrane"/>
    <property type="evidence" value="ECO:0007669"/>
    <property type="project" value="UniProtKB-SubCell"/>
</dbReference>
<evidence type="ECO:0000256" key="5">
    <source>
        <dbReference type="ARBA" id="ARBA00022692"/>
    </source>
</evidence>
<accession>A0A376B9F4</accession>
<comment type="subcellular location">
    <subcellularLocation>
        <location evidence="2 8">Golgi apparatus membrane</location>
        <topology evidence="2 8">Multi-pass membrane protein</topology>
    </subcellularLocation>
</comment>
<evidence type="ECO:0000256" key="4">
    <source>
        <dbReference type="ARBA" id="ARBA00013603"/>
    </source>
</evidence>
<feature type="transmembrane region" description="Helical" evidence="8">
    <location>
        <begin position="21"/>
        <end position="39"/>
    </location>
</feature>
<comment type="function">
    <text evidence="1 8">Golgi membrane protein involved in vesicular trafficking.</text>
</comment>
<feature type="transmembrane region" description="Helical" evidence="8">
    <location>
        <begin position="45"/>
        <end position="62"/>
    </location>
</feature>
<keyword evidence="5 8" id="KW-0812">Transmembrane</keyword>
<comment type="similarity">
    <text evidence="3 8">Belongs to the TVP23 family.</text>
</comment>
<keyword evidence="8" id="KW-0333">Golgi apparatus</keyword>
<keyword evidence="10" id="KW-1185">Reference proteome</keyword>
<reference evidence="10" key="1">
    <citation type="submission" date="2018-06" db="EMBL/GenBank/DDBJ databases">
        <authorList>
            <person name="Guldener U."/>
        </authorList>
    </citation>
    <scope>NUCLEOTIDE SEQUENCE [LARGE SCALE GENOMIC DNA]</scope>
    <source>
        <strain evidence="10">UTAD17</strain>
    </source>
</reference>
<dbReference type="Pfam" id="PF05832">
    <property type="entry name" value="DUF846"/>
    <property type="match status" value="1"/>
</dbReference>
<dbReference type="GO" id="GO:0009306">
    <property type="term" value="P:protein secretion"/>
    <property type="evidence" value="ECO:0007669"/>
    <property type="project" value="TreeGrafter"/>
</dbReference>
<proteinExistence type="inferred from homology"/>
<name>A0A376B9F4_9ASCO</name>
<organism evidence="9 10">
    <name type="scientific">Saccharomycodes ludwigii</name>
    <dbReference type="NCBI Taxonomy" id="36035"/>
    <lineage>
        <taxon>Eukaryota</taxon>
        <taxon>Fungi</taxon>
        <taxon>Dikarya</taxon>
        <taxon>Ascomycota</taxon>
        <taxon>Saccharomycotina</taxon>
        <taxon>Saccharomycetes</taxon>
        <taxon>Saccharomycodales</taxon>
        <taxon>Saccharomycodaceae</taxon>
        <taxon>Saccharomycodes</taxon>
    </lineage>
</organism>
<dbReference type="PANTHER" id="PTHR13019">
    <property type="entry name" value="GOLGI APPARATUS MEMBRANE PROTEIN TVP23"/>
    <property type="match status" value="1"/>
</dbReference>